<dbReference type="PANTHER" id="PTHR43648:SF1">
    <property type="entry name" value="ELECTRON TRANSFER FLAVOPROTEIN BETA SUBUNIT LYSINE METHYLTRANSFERASE"/>
    <property type="match status" value="1"/>
</dbReference>
<dbReference type="EC" id="2.1.1.-" evidence="6"/>
<evidence type="ECO:0000256" key="5">
    <source>
        <dbReference type="ARBA" id="ARBA00022691"/>
    </source>
</evidence>
<dbReference type="GO" id="GO:0005840">
    <property type="term" value="C:ribosome"/>
    <property type="evidence" value="ECO:0007669"/>
    <property type="project" value="UniProtKB-KW"/>
</dbReference>
<dbReference type="InterPro" id="IPR029063">
    <property type="entry name" value="SAM-dependent_MTases_sf"/>
</dbReference>
<dbReference type="HAMAP" id="MF_00735">
    <property type="entry name" value="Methyltr_PrmA"/>
    <property type="match status" value="1"/>
</dbReference>
<feature type="binding site" evidence="6">
    <location>
        <position position="160"/>
    </location>
    <ligand>
        <name>S-adenosyl-L-methionine</name>
        <dbReference type="ChEBI" id="CHEBI:59789"/>
    </ligand>
</feature>
<evidence type="ECO:0000256" key="2">
    <source>
        <dbReference type="ARBA" id="ARBA00022490"/>
    </source>
</evidence>
<keyword evidence="5 6" id="KW-0949">S-adenosyl-L-methionine</keyword>
<evidence type="ECO:0000256" key="1">
    <source>
        <dbReference type="ARBA" id="ARBA00009741"/>
    </source>
</evidence>
<name>A0A096CZ87_9BACT</name>
<dbReference type="InterPro" id="IPR050078">
    <property type="entry name" value="Ribosomal_L11_MeTrfase_PrmA"/>
</dbReference>
<dbReference type="Pfam" id="PF06325">
    <property type="entry name" value="PrmA"/>
    <property type="match status" value="1"/>
</dbReference>
<comment type="subcellular location">
    <subcellularLocation>
        <location evidence="6">Cytoplasm</location>
    </subcellularLocation>
</comment>
<feature type="binding site" evidence="6">
    <location>
        <position position="182"/>
    </location>
    <ligand>
        <name>S-adenosyl-L-methionine</name>
        <dbReference type="ChEBI" id="CHEBI:59789"/>
    </ligand>
</feature>
<proteinExistence type="inferred from homology"/>
<dbReference type="GO" id="GO:0008276">
    <property type="term" value="F:protein methyltransferase activity"/>
    <property type="evidence" value="ECO:0007669"/>
    <property type="project" value="UniProtKB-UniRule"/>
</dbReference>
<comment type="catalytic activity">
    <reaction evidence="6">
        <text>L-lysyl-[protein] + 3 S-adenosyl-L-methionine = N(6),N(6),N(6)-trimethyl-L-lysyl-[protein] + 3 S-adenosyl-L-homocysteine + 3 H(+)</text>
        <dbReference type="Rhea" id="RHEA:54192"/>
        <dbReference type="Rhea" id="RHEA-COMP:9752"/>
        <dbReference type="Rhea" id="RHEA-COMP:13826"/>
        <dbReference type="ChEBI" id="CHEBI:15378"/>
        <dbReference type="ChEBI" id="CHEBI:29969"/>
        <dbReference type="ChEBI" id="CHEBI:57856"/>
        <dbReference type="ChEBI" id="CHEBI:59789"/>
        <dbReference type="ChEBI" id="CHEBI:61961"/>
    </reaction>
</comment>
<feature type="binding site" evidence="6">
    <location>
        <position position="139"/>
    </location>
    <ligand>
        <name>S-adenosyl-L-methionine</name>
        <dbReference type="ChEBI" id="CHEBI:59789"/>
    </ligand>
</feature>
<evidence type="ECO:0000256" key="4">
    <source>
        <dbReference type="ARBA" id="ARBA00022679"/>
    </source>
</evidence>
<dbReference type="NCBIfam" id="NF001785">
    <property type="entry name" value="PRK00517.2-2"/>
    <property type="match status" value="1"/>
</dbReference>
<evidence type="ECO:0000256" key="6">
    <source>
        <dbReference type="HAMAP-Rule" id="MF_00735"/>
    </source>
</evidence>
<dbReference type="PANTHER" id="PTHR43648">
    <property type="entry name" value="ELECTRON TRANSFER FLAVOPROTEIN BETA SUBUNIT LYSINE METHYLTRANSFERASE"/>
    <property type="match status" value="1"/>
</dbReference>
<keyword evidence="7" id="KW-0689">Ribosomal protein</keyword>
<keyword evidence="4 6" id="KW-0808">Transferase</keyword>
<evidence type="ECO:0000313" key="8">
    <source>
        <dbReference type="Proteomes" id="UP000029538"/>
    </source>
</evidence>
<feature type="binding site" evidence="6">
    <location>
        <position position="225"/>
    </location>
    <ligand>
        <name>S-adenosyl-L-methionine</name>
        <dbReference type="ChEBI" id="CHEBI:59789"/>
    </ligand>
</feature>
<accession>A0A096CZ87</accession>
<dbReference type="EMBL" id="JRNR01000002">
    <property type="protein sequence ID" value="KGF50609.1"/>
    <property type="molecule type" value="Genomic_DNA"/>
</dbReference>
<dbReference type="PIRSF" id="PIRSF000401">
    <property type="entry name" value="RPL11_MTase"/>
    <property type="match status" value="1"/>
</dbReference>
<evidence type="ECO:0000313" key="7">
    <source>
        <dbReference type="EMBL" id="KGF50609.1"/>
    </source>
</evidence>
<organism evidence="7 8">
    <name type="scientific">Prevotella disiens DNF00882</name>
    <dbReference type="NCBI Taxonomy" id="1401075"/>
    <lineage>
        <taxon>Bacteria</taxon>
        <taxon>Pseudomonadati</taxon>
        <taxon>Bacteroidota</taxon>
        <taxon>Bacteroidia</taxon>
        <taxon>Bacteroidales</taxon>
        <taxon>Prevotellaceae</taxon>
        <taxon>Prevotella</taxon>
    </lineage>
</organism>
<dbReference type="GO" id="GO:0005737">
    <property type="term" value="C:cytoplasm"/>
    <property type="evidence" value="ECO:0007669"/>
    <property type="project" value="UniProtKB-SubCell"/>
</dbReference>
<dbReference type="AlphaFoldDB" id="A0A096CZ87"/>
<keyword evidence="3 6" id="KW-0489">Methyltransferase</keyword>
<sequence length="287" mass="32399">MKYLQITFTLNPDTELARELLIAMAGEAGCDSFSEEENVVLGYCLEDKFDETLLKNSVKNFILPDTTIEYKVEKAEDKNWNEKWENAGFAPIIIDNKCVICSSKQENPQLLLDTADEKNALIIRIDPKQAFGSGTHETTQMIVDELLNMDLANKTILDCGCGTGILSIVAAKRNAKEVCAYDIDEWSVKNTEYNANLNNVELSVKEGNCNIIKEFNKKFDIVIANINRNILLEDMDTFVDSMNPNAILILSGFYNEDIPFLEEKATTLGLKMSRCKENQSWCCLVFQ</sequence>
<dbReference type="RefSeq" id="WP_036881928.1">
    <property type="nucleotide sequence ID" value="NZ_JRNR01000002.1"/>
</dbReference>
<protein>
    <recommendedName>
        <fullName evidence="6">Ribosomal protein L11 methyltransferase</fullName>
        <shortName evidence="6">L11 Mtase</shortName>
        <ecNumber evidence="6">2.1.1.-</ecNumber>
    </recommendedName>
</protein>
<reference evidence="7 8" key="1">
    <citation type="submission" date="2014-07" db="EMBL/GenBank/DDBJ databases">
        <authorList>
            <person name="McCorrison J."/>
            <person name="Sanka R."/>
            <person name="Torralba M."/>
            <person name="Gillis M."/>
            <person name="Haft D.H."/>
            <person name="Methe B."/>
            <person name="Sutton G."/>
            <person name="Nelson K.E."/>
        </authorList>
    </citation>
    <scope>NUCLEOTIDE SEQUENCE [LARGE SCALE GENOMIC DNA]</scope>
    <source>
        <strain evidence="7 8">DNF00882</strain>
    </source>
</reference>
<comment type="similarity">
    <text evidence="1 6">Belongs to the methyltransferase superfamily. PrmA family.</text>
</comment>
<comment type="caution">
    <text evidence="7">The sequence shown here is derived from an EMBL/GenBank/DDBJ whole genome shotgun (WGS) entry which is preliminary data.</text>
</comment>
<keyword evidence="2 6" id="KW-0963">Cytoplasm</keyword>
<evidence type="ECO:0000256" key="3">
    <source>
        <dbReference type="ARBA" id="ARBA00022603"/>
    </source>
</evidence>
<comment type="function">
    <text evidence="6">Methylates ribosomal protein L11.</text>
</comment>
<dbReference type="InterPro" id="IPR004498">
    <property type="entry name" value="Ribosomal_PrmA_MeTrfase"/>
</dbReference>
<dbReference type="GO" id="GO:0032259">
    <property type="term" value="P:methylation"/>
    <property type="evidence" value="ECO:0007669"/>
    <property type="project" value="UniProtKB-KW"/>
</dbReference>
<dbReference type="CDD" id="cd02440">
    <property type="entry name" value="AdoMet_MTases"/>
    <property type="match status" value="1"/>
</dbReference>
<dbReference type="Gene3D" id="3.40.50.150">
    <property type="entry name" value="Vaccinia Virus protein VP39"/>
    <property type="match status" value="1"/>
</dbReference>
<dbReference type="Proteomes" id="UP000029538">
    <property type="component" value="Unassembled WGS sequence"/>
</dbReference>
<dbReference type="SUPFAM" id="SSF53335">
    <property type="entry name" value="S-adenosyl-L-methionine-dependent methyltransferases"/>
    <property type="match status" value="1"/>
</dbReference>
<gene>
    <name evidence="6" type="primary">prmA</name>
    <name evidence="7" type="ORF">HMPREF0654_00585</name>
</gene>
<keyword evidence="7" id="KW-0687">Ribonucleoprotein</keyword>